<evidence type="ECO:0000313" key="1">
    <source>
        <dbReference type="EMBL" id="GAH38892.1"/>
    </source>
</evidence>
<feature type="non-terminal residue" evidence="1">
    <location>
        <position position="1"/>
    </location>
</feature>
<reference evidence="1" key="1">
    <citation type="journal article" date="2014" name="Front. Microbiol.">
        <title>High frequency of phylogenetically diverse reductive dehalogenase-homologous genes in deep subseafloor sedimentary metagenomes.</title>
        <authorList>
            <person name="Kawai M."/>
            <person name="Futagami T."/>
            <person name="Toyoda A."/>
            <person name="Takaki Y."/>
            <person name="Nishi S."/>
            <person name="Hori S."/>
            <person name="Arai W."/>
            <person name="Tsubouchi T."/>
            <person name="Morono Y."/>
            <person name="Uchiyama I."/>
            <person name="Ito T."/>
            <person name="Fujiyama A."/>
            <person name="Inagaki F."/>
            <person name="Takami H."/>
        </authorList>
    </citation>
    <scope>NUCLEOTIDE SEQUENCE</scope>
    <source>
        <strain evidence="1">Expedition CK06-06</strain>
    </source>
</reference>
<dbReference type="EMBL" id="BARU01014976">
    <property type="protein sequence ID" value="GAH38892.1"/>
    <property type="molecule type" value="Genomic_DNA"/>
</dbReference>
<dbReference type="AlphaFoldDB" id="X1F1T8"/>
<sequence>SYFFFSLTDFSEFGWKEKTEALFLIDKAGICLYHKIFKKKKELISENLISAAISIVNEMLKELIGTVNNKGVSIIKKPNQIVMIYSGEIMSGVLYMREDLNFPKVILKEFVDKFELLFKNIIQNQTI</sequence>
<comment type="caution">
    <text evidence="1">The sequence shown here is derived from an EMBL/GenBank/DDBJ whole genome shotgun (WGS) entry which is preliminary data.</text>
</comment>
<proteinExistence type="predicted"/>
<feature type="non-terminal residue" evidence="1">
    <location>
        <position position="127"/>
    </location>
</feature>
<name>X1F1T8_9ZZZZ</name>
<protein>
    <recommendedName>
        <fullName evidence="2">Roadblock/LAMTOR2 domain-containing protein</fullName>
    </recommendedName>
</protein>
<organism evidence="1">
    <name type="scientific">marine sediment metagenome</name>
    <dbReference type="NCBI Taxonomy" id="412755"/>
    <lineage>
        <taxon>unclassified sequences</taxon>
        <taxon>metagenomes</taxon>
        <taxon>ecological metagenomes</taxon>
    </lineage>
</organism>
<accession>X1F1T8</accession>
<gene>
    <name evidence="1" type="ORF">S03H2_26079</name>
</gene>
<evidence type="ECO:0008006" key="2">
    <source>
        <dbReference type="Google" id="ProtNLM"/>
    </source>
</evidence>